<dbReference type="RefSeq" id="WP_051547692.1">
    <property type="nucleotide sequence ID" value="NZ_JAJA02000003.1"/>
</dbReference>
<evidence type="ECO:0000256" key="10">
    <source>
        <dbReference type="NCBIfam" id="TIGR03461"/>
    </source>
</evidence>
<comment type="catalytic activity">
    <reaction evidence="9">
        <text>4-amino-4-deoxychorismate = 4-aminobenzoate + pyruvate + H(+)</text>
        <dbReference type="Rhea" id="RHEA:16201"/>
        <dbReference type="ChEBI" id="CHEBI:15361"/>
        <dbReference type="ChEBI" id="CHEBI:15378"/>
        <dbReference type="ChEBI" id="CHEBI:17836"/>
        <dbReference type="ChEBI" id="CHEBI:58406"/>
        <dbReference type="EC" id="4.1.3.38"/>
    </reaction>
</comment>
<dbReference type="SUPFAM" id="SSF56752">
    <property type="entry name" value="D-aminoacid aminotransferase-like PLP-dependent enzymes"/>
    <property type="match status" value="1"/>
</dbReference>
<sequence length="272" mass="29858">MTEFRLFRGADRIDALSPADRAYAYGDGVFETMRAHRGELPWWDRHWARLRHSAPRLGLILPEEDQVRAEAQALLAGEDAVLKLILSRGEGGRGYAPPAQAIPSWTISRHPLPPPAPREGLTLRWCDLRVSLQPALAGMKHCNRLEQVLARAEWDDPNVHEGLLLNTDGELVGATAANVFMLRAGTWLTPPVDRCGVAGVCRQALIDLADIQVRPLNAADLARADAIFLCNAVRGILPVARLGERQWAPHPGLTGLRRRLGSSHPAFAGLDD</sequence>
<evidence type="ECO:0000256" key="8">
    <source>
        <dbReference type="ARBA" id="ARBA00035676"/>
    </source>
</evidence>
<comment type="pathway">
    <text evidence="7">Cofactor biosynthesis; tetrahydrofolate biosynthesis; 4-aminobenzoate from chorismate: step 2/2.</text>
</comment>
<dbReference type="Gene3D" id="3.30.470.10">
    <property type="match status" value="1"/>
</dbReference>
<keyword evidence="12" id="KW-1185">Reference proteome</keyword>
<dbReference type="GO" id="GO:0005829">
    <property type="term" value="C:cytosol"/>
    <property type="evidence" value="ECO:0007669"/>
    <property type="project" value="TreeGrafter"/>
</dbReference>
<protein>
    <recommendedName>
        <fullName evidence="8 10">Aminodeoxychorismate lyase</fullName>
        <ecNumber evidence="8 10">4.1.3.38</ecNumber>
    </recommendedName>
</protein>
<dbReference type="InterPro" id="IPR017824">
    <property type="entry name" value="Aminodeoxychorismate_lyase_IV"/>
</dbReference>
<evidence type="ECO:0000313" key="11">
    <source>
        <dbReference type="EMBL" id="KWS02200.1"/>
    </source>
</evidence>
<organism evidence="11 12">
    <name type="scientific">Lysobacter capsici AZ78</name>
    <dbReference type="NCBI Taxonomy" id="1444315"/>
    <lineage>
        <taxon>Bacteria</taxon>
        <taxon>Pseudomonadati</taxon>
        <taxon>Pseudomonadota</taxon>
        <taxon>Gammaproteobacteria</taxon>
        <taxon>Lysobacterales</taxon>
        <taxon>Lysobacteraceae</taxon>
        <taxon>Lysobacter</taxon>
    </lineage>
</organism>
<proteinExistence type="inferred from homology"/>
<evidence type="ECO:0000256" key="3">
    <source>
        <dbReference type="ARBA" id="ARBA00011738"/>
    </source>
</evidence>
<dbReference type="InterPro" id="IPR050571">
    <property type="entry name" value="Class-IV_PLP-Dep_Aminotrnsfr"/>
</dbReference>
<comment type="cofactor">
    <cofactor evidence="1">
        <name>pyridoxal 5'-phosphate</name>
        <dbReference type="ChEBI" id="CHEBI:597326"/>
    </cofactor>
</comment>
<keyword evidence="4" id="KW-0663">Pyridoxal phosphate</keyword>
<evidence type="ECO:0000256" key="7">
    <source>
        <dbReference type="ARBA" id="ARBA00035633"/>
    </source>
</evidence>
<dbReference type="InterPro" id="IPR001544">
    <property type="entry name" value="Aminotrans_IV"/>
</dbReference>
<keyword evidence="5" id="KW-0289">Folate biosynthesis</keyword>
<reference evidence="11 12" key="1">
    <citation type="journal article" date="2014" name="Genome Announc.">
        <title>Draft Genome Sequence of Lysobacter capsici AZ78, a Bacterium Antagonistic to Plant-Pathogenic Oomycetes.</title>
        <authorList>
            <person name="Puopolo G."/>
            <person name="Sonego P."/>
            <person name="Engelen K."/>
            <person name="Pertot I."/>
        </authorList>
    </citation>
    <scope>NUCLEOTIDE SEQUENCE [LARGE SCALE GENOMIC DNA]</scope>
    <source>
        <strain evidence="11 12">AZ78</strain>
    </source>
</reference>
<dbReference type="InterPro" id="IPR043132">
    <property type="entry name" value="BCAT-like_C"/>
</dbReference>
<dbReference type="PANTHER" id="PTHR42743">
    <property type="entry name" value="AMINO-ACID AMINOTRANSFERASE"/>
    <property type="match status" value="1"/>
</dbReference>
<dbReference type="InterPro" id="IPR036038">
    <property type="entry name" value="Aminotransferase-like"/>
</dbReference>
<dbReference type="AlphaFoldDB" id="A0A125TZW6"/>
<evidence type="ECO:0000256" key="2">
    <source>
        <dbReference type="ARBA" id="ARBA00009320"/>
    </source>
</evidence>
<dbReference type="EC" id="4.1.3.38" evidence="8 10"/>
<evidence type="ECO:0000256" key="6">
    <source>
        <dbReference type="ARBA" id="ARBA00023239"/>
    </source>
</evidence>
<dbReference type="GO" id="GO:0030170">
    <property type="term" value="F:pyridoxal phosphate binding"/>
    <property type="evidence" value="ECO:0007669"/>
    <property type="project" value="InterPro"/>
</dbReference>
<dbReference type="InterPro" id="IPR043131">
    <property type="entry name" value="BCAT-like_N"/>
</dbReference>
<evidence type="ECO:0000313" key="12">
    <source>
        <dbReference type="Proteomes" id="UP000023435"/>
    </source>
</evidence>
<dbReference type="PANTHER" id="PTHR42743:SF2">
    <property type="entry name" value="AMINODEOXYCHORISMATE LYASE"/>
    <property type="match status" value="1"/>
</dbReference>
<keyword evidence="6 11" id="KW-0456">Lyase</keyword>
<comment type="caution">
    <text evidence="11">The sequence shown here is derived from an EMBL/GenBank/DDBJ whole genome shotgun (WGS) entry which is preliminary data.</text>
</comment>
<dbReference type="GO" id="GO:0046656">
    <property type="term" value="P:folic acid biosynthetic process"/>
    <property type="evidence" value="ECO:0007669"/>
    <property type="project" value="UniProtKB-KW"/>
</dbReference>
<evidence type="ECO:0000256" key="9">
    <source>
        <dbReference type="ARBA" id="ARBA00049529"/>
    </source>
</evidence>
<gene>
    <name evidence="11" type="ORF">AZ78_5333</name>
</gene>
<comment type="similarity">
    <text evidence="2">Belongs to the class-IV pyridoxal-phosphate-dependent aminotransferase family.</text>
</comment>
<dbReference type="Pfam" id="PF01063">
    <property type="entry name" value="Aminotran_4"/>
    <property type="match status" value="1"/>
</dbReference>
<dbReference type="Gene3D" id="3.20.10.10">
    <property type="entry name" value="D-amino Acid Aminotransferase, subunit A, domain 2"/>
    <property type="match status" value="1"/>
</dbReference>
<evidence type="ECO:0000256" key="4">
    <source>
        <dbReference type="ARBA" id="ARBA00022898"/>
    </source>
</evidence>
<evidence type="ECO:0000256" key="1">
    <source>
        <dbReference type="ARBA" id="ARBA00001933"/>
    </source>
</evidence>
<dbReference type="CDD" id="cd01559">
    <property type="entry name" value="ADCL_like"/>
    <property type="match status" value="1"/>
</dbReference>
<dbReference type="NCBIfam" id="TIGR03461">
    <property type="entry name" value="pabC_Proteo"/>
    <property type="match status" value="1"/>
</dbReference>
<dbReference type="GO" id="GO:0008153">
    <property type="term" value="P:4-aminobenzoate biosynthetic process"/>
    <property type="evidence" value="ECO:0007669"/>
    <property type="project" value="UniProtKB-UniRule"/>
</dbReference>
<dbReference type="EMBL" id="JAJA02000003">
    <property type="protein sequence ID" value="KWS02200.1"/>
    <property type="molecule type" value="Genomic_DNA"/>
</dbReference>
<comment type="subunit">
    <text evidence="3">Homodimer.</text>
</comment>
<dbReference type="OrthoDB" id="9805628at2"/>
<accession>A0A125TZW6</accession>
<dbReference type="GO" id="GO:0008696">
    <property type="term" value="F:4-amino-4-deoxychorismate lyase activity"/>
    <property type="evidence" value="ECO:0007669"/>
    <property type="project" value="UniProtKB-UniRule"/>
</dbReference>
<evidence type="ECO:0000256" key="5">
    <source>
        <dbReference type="ARBA" id="ARBA00022909"/>
    </source>
</evidence>
<dbReference type="Proteomes" id="UP000023435">
    <property type="component" value="Unassembled WGS sequence"/>
</dbReference>
<name>A0A125TZW6_9GAMM</name>